<dbReference type="AlphaFoldDB" id="A0A6J7KN54"/>
<gene>
    <name evidence="2" type="ORF">UFOPK3773_01705</name>
</gene>
<feature type="compositionally biased region" description="Gly residues" evidence="1">
    <location>
        <begin position="354"/>
        <end position="363"/>
    </location>
</feature>
<feature type="region of interest" description="Disordered" evidence="1">
    <location>
        <begin position="140"/>
        <end position="162"/>
    </location>
</feature>
<reference evidence="2" key="1">
    <citation type="submission" date="2020-05" db="EMBL/GenBank/DDBJ databases">
        <authorList>
            <person name="Chiriac C."/>
            <person name="Salcher M."/>
            <person name="Ghai R."/>
            <person name="Kavagutti S V."/>
        </authorList>
    </citation>
    <scope>NUCLEOTIDE SEQUENCE</scope>
</reference>
<feature type="compositionally biased region" description="Gly residues" evidence="1">
    <location>
        <begin position="250"/>
        <end position="259"/>
    </location>
</feature>
<feature type="region of interest" description="Disordered" evidence="1">
    <location>
        <begin position="242"/>
        <end position="267"/>
    </location>
</feature>
<protein>
    <submittedName>
        <fullName evidence="2">Unannotated protein</fullName>
    </submittedName>
</protein>
<evidence type="ECO:0000313" key="2">
    <source>
        <dbReference type="EMBL" id="CAB4956263.1"/>
    </source>
</evidence>
<sequence length="373" mass="38416">MCPKTSGKPLIESETTMNTRFKTVLTIAGVATTGALILGGTAANAANTTPTPSTSATECTGPASSLTGDQCSTFLNDIASVRAQRDAVFVKYGLTAPTGGDHEGREQVETLSADQKAAFKADMEPVRTARDAVFAKYGITAPEHGPRDGRGGPGGQGDPAANLTDAQRSALRTDMTAIDAQRDAVFAKYGITAPTEGDRGDGREGVREQVEALSADQQAAFKADMEPVREARDAAFAEYGITAPEHGPRDGQGGPGGPGHEGDPAADLTDAQRSALRTDMTAVEAQRDAVFAKYGITASTEGDRGDGGQGVRDQVEALSADQQAAFKADIEPVREARDAAFAEYGITAPEHGPRGGQGGGQGGPVHQDATPAS</sequence>
<proteinExistence type="predicted"/>
<dbReference type="EMBL" id="CAFBNF010000224">
    <property type="protein sequence ID" value="CAB4956263.1"/>
    <property type="molecule type" value="Genomic_DNA"/>
</dbReference>
<name>A0A6J7KN54_9ZZZZ</name>
<feature type="region of interest" description="Disordered" evidence="1">
    <location>
        <begin position="347"/>
        <end position="373"/>
    </location>
</feature>
<evidence type="ECO:0000256" key="1">
    <source>
        <dbReference type="SAM" id="MobiDB-lite"/>
    </source>
</evidence>
<accession>A0A6J7KN54</accession>
<organism evidence="2">
    <name type="scientific">freshwater metagenome</name>
    <dbReference type="NCBI Taxonomy" id="449393"/>
    <lineage>
        <taxon>unclassified sequences</taxon>
        <taxon>metagenomes</taxon>
        <taxon>ecological metagenomes</taxon>
    </lineage>
</organism>